<dbReference type="NCBIfam" id="NF038324">
    <property type="entry name" value="DrmB_fam"/>
    <property type="match status" value="1"/>
</dbReference>
<evidence type="ECO:0000313" key="2">
    <source>
        <dbReference type="EMBL" id="MBW3365856.1"/>
    </source>
</evidence>
<keyword evidence="3" id="KW-1185">Reference proteome</keyword>
<name>A0ABS6XFG5_9BACT</name>
<organism evidence="2 3">
    <name type="scientific">Pontibacter populi</name>
    <dbReference type="NCBI Taxonomy" id="890055"/>
    <lineage>
        <taxon>Bacteria</taxon>
        <taxon>Pseudomonadati</taxon>
        <taxon>Bacteroidota</taxon>
        <taxon>Cytophagia</taxon>
        <taxon>Cytophagales</taxon>
        <taxon>Hymenobacteraceae</taxon>
        <taxon>Pontibacter</taxon>
    </lineage>
</organism>
<evidence type="ECO:0000313" key="3">
    <source>
        <dbReference type="Proteomes" id="UP000774935"/>
    </source>
</evidence>
<protein>
    <submittedName>
        <fullName evidence="2">DUF1998 domain-containing protein</fullName>
    </submittedName>
</protein>
<dbReference type="Pfam" id="PF09369">
    <property type="entry name" value="MZB"/>
    <property type="match status" value="1"/>
</dbReference>
<accession>A0ABS6XFG5</accession>
<gene>
    <name evidence="2" type="ORF">KYK27_12420</name>
</gene>
<dbReference type="InterPro" id="IPR047721">
    <property type="entry name" value="DrmB"/>
</dbReference>
<reference evidence="2 3" key="1">
    <citation type="submission" date="2021-07" db="EMBL/GenBank/DDBJ databases">
        <authorList>
            <person name="Kim M.K."/>
        </authorList>
    </citation>
    <scope>NUCLEOTIDE SEQUENCE [LARGE SCALE GENOMIC DNA]</scope>
    <source>
        <strain evidence="2 3">HLY7-15</strain>
    </source>
</reference>
<proteinExistence type="predicted"/>
<dbReference type="InterPro" id="IPR018973">
    <property type="entry name" value="MZB"/>
</dbReference>
<dbReference type="RefSeq" id="WP_199110368.1">
    <property type="nucleotide sequence ID" value="NZ_JAHWXQ010000003.1"/>
</dbReference>
<dbReference type="Proteomes" id="UP000774935">
    <property type="component" value="Unassembled WGS sequence"/>
</dbReference>
<sequence length="719" mass="81531">MSFSKNNQANESLSQYKLLSAYGGAGSLLHTQYGSIIVSCIEEWGFLEIAMDEVVEQDQEPQKNIDKGLAKKGLQRSRDWRLLQDLKSRKRLPNLHSLILIPSIEVNEHSNRIQNDGTPLAISSTFLPKNFIDEQSKALKSYKEWFADWKRAVGRDDLNLFFPPKRALTRKVGDEVSVQRDQKGKPNGTVLKQDNVILICEHGHISSFPWAKYLRWKRENPHVKQEGFADIFGASTCCSKPDISIKDSQGNTAGFDGKFLNCNNKGCGSGVSLKGLFNIKVKCPGHKPWEVETGDNRYYSGNDNARDKEPPTEACDRSMKVVLTTGNNLYFSRSISSIYMPEVLYKRYSEEILDLLREQSQKLFEAGIPSDSIKAIAIKYIGKEKFEDVEAISHPLWEATVRGFQDGLPEGEAGTDQEIDQAERDVQFRHKEFNILTSRSDDDINVDKDRLFVKDVTENLTSDLRGFFRKVLRIDQLMLTTTQLDFSRDRPVDADAGTNVKPQNIFRSFPQDVRVYPAVESFGEGIFFAFDEEQLEQVALDHRFHKMFSRQLDTFGQTSQKHAIDNGNALYIVHTFSHLVMRELEFQCGYPTASLSERLYISANDDTKMYGVLVYTSEGAEGSMGGLIAQTRQENLNVLLKRAFERATICSSDPLCWESEGQGLFELNLASCFSCGLVSETSCEKRNMFLDRRILVDEDLGLFKRVIYQGSETGCIQET</sequence>
<comment type="caution">
    <text evidence="2">The sequence shown here is derived from an EMBL/GenBank/DDBJ whole genome shotgun (WGS) entry which is preliminary data.</text>
</comment>
<evidence type="ECO:0000259" key="1">
    <source>
        <dbReference type="Pfam" id="PF09369"/>
    </source>
</evidence>
<dbReference type="EMBL" id="JAHWXQ010000003">
    <property type="protein sequence ID" value="MBW3365856.1"/>
    <property type="molecule type" value="Genomic_DNA"/>
</dbReference>
<feature type="domain" description="MrfA-like Zn-binding" evidence="1">
    <location>
        <begin position="576"/>
        <end position="675"/>
    </location>
</feature>